<dbReference type="AlphaFoldDB" id="A0A2K0JGU0"/>
<dbReference type="Gene3D" id="3.30.70.940">
    <property type="entry name" value="NusG, N-terminal domain"/>
    <property type="match status" value="1"/>
</dbReference>
<dbReference type="InterPro" id="IPR006645">
    <property type="entry name" value="NGN-like_dom"/>
</dbReference>
<dbReference type="EMBL" id="JWSP02000004">
    <property type="protein sequence ID" value="PNO34486.1"/>
    <property type="molecule type" value="Genomic_DNA"/>
</dbReference>
<comment type="caution">
    <text evidence="3">The sequence shown here is derived from an EMBL/GenBank/DDBJ whole genome shotgun (WGS) entry which is preliminary data.</text>
</comment>
<protein>
    <recommendedName>
        <fullName evidence="2">NusG-like N-terminal domain-containing protein</fullName>
    </recommendedName>
</protein>
<proteinExistence type="predicted"/>
<keyword evidence="1" id="KW-0804">Transcription</keyword>
<evidence type="ECO:0000313" key="3">
    <source>
        <dbReference type="EMBL" id="PNO34486.1"/>
    </source>
</evidence>
<dbReference type="InterPro" id="IPR036735">
    <property type="entry name" value="NGN_dom_sf"/>
</dbReference>
<evidence type="ECO:0000259" key="2">
    <source>
        <dbReference type="SMART" id="SM00738"/>
    </source>
</evidence>
<dbReference type="SUPFAM" id="SSF82679">
    <property type="entry name" value="N-utilization substance G protein NusG, N-terminal domain"/>
    <property type="match status" value="1"/>
</dbReference>
<reference evidence="4" key="1">
    <citation type="submission" date="2017-12" db="EMBL/GenBank/DDBJ databases">
        <title>FDA dAtabase for Regulatory Grade micrObial Sequences (FDA-ARGOS): Supporting development and validation of Infectious Disease Dx tests.</title>
        <authorList>
            <person name="Sichtig H."/>
            <person name="Tallon L."/>
            <person name="Sadzewicz L."/>
            <person name="Sengamalay N."/>
            <person name="Nagaraj S."/>
            <person name="Vavikolanu K."/>
            <person name="Aluvathingal J."/>
            <person name="Nadendla S."/>
            <person name="Pirone D.C."/>
            <person name="Hoffman M."/>
            <person name="Muruvanda T."/>
            <person name="Allard M."/>
            <person name="Evans P."/>
        </authorList>
    </citation>
    <scope>NUCLEOTIDE SEQUENCE [LARGE SCALE GENOMIC DNA]</scope>
    <source>
        <strain evidence="4">FDAARGOS_55</strain>
    </source>
</reference>
<dbReference type="SMART" id="SM00738">
    <property type="entry name" value="NGN"/>
    <property type="match status" value="1"/>
</dbReference>
<name>A0A2K0JGU0_SALHO</name>
<gene>
    <name evidence="3" type="ORF">RK55_015725</name>
</gene>
<sequence>MKSWYLIYYRTRLHEQIKKEMQNIGVEFFMPVYTKYTARADRTHHYRTREAPLFPGYLFIYFSPEDIHTTVISRQPSVIGFVRFGHRIQSVHDEIILTLQKNIPGHFLPTENHIGVNKKKPDPLFSNMLNDESPEKRNQFLMTFIERYSRRERTGQITYYHST</sequence>
<feature type="domain" description="NusG-like N-terminal" evidence="2">
    <location>
        <begin position="1"/>
        <end position="103"/>
    </location>
</feature>
<dbReference type="Pfam" id="PF02357">
    <property type="entry name" value="NusG"/>
    <property type="match status" value="1"/>
</dbReference>
<evidence type="ECO:0000313" key="4">
    <source>
        <dbReference type="Proteomes" id="UP000236163"/>
    </source>
</evidence>
<dbReference type="GO" id="GO:0006354">
    <property type="term" value="P:DNA-templated transcription elongation"/>
    <property type="evidence" value="ECO:0007669"/>
    <property type="project" value="InterPro"/>
</dbReference>
<organism evidence="3 4">
    <name type="scientific">Salmonella enterica subsp. houtenae serovar 50:g,z51:-</name>
    <dbReference type="NCBI Taxonomy" id="1173947"/>
    <lineage>
        <taxon>Bacteria</taxon>
        <taxon>Pseudomonadati</taxon>
        <taxon>Pseudomonadota</taxon>
        <taxon>Gammaproteobacteria</taxon>
        <taxon>Enterobacterales</taxon>
        <taxon>Enterobacteriaceae</taxon>
        <taxon>Salmonella</taxon>
    </lineage>
</organism>
<evidence type="ECO:0000256" key="1">
    <source>
        <dbReference type="ARBA" id="ARBA00023163"/>
    </source>
</evidence>
<accession>A0A2K0JGU0</accession>
<dbReference type="Proteomes" id="UP000236163">
    <property type="component" value="Unassembled WGS sequence"/>
</dbReference>
<dbReference type="STRING" id="523831.SEHO0A_00965"/>